<protein>
    <submittedName>
        <fullName evidence="3">Uncharacterized protein</fullName>
    </submittedName>
</protein>
<proteinExistence type="predicted"/>
<accession>A0AAE9ZDN2</accession>
<dbReference type="EMBL" id="CP118166">
    <property type="protein sequence ID" value="WDI32869.1"/>
    <property type="molecule type" value="Genomic_DNA"/>
</dbReference>
<dbReference type="KEGG" id="hfl:PUV54_06620"/>
<dbReference type="Proteomes" id="UP001214043">
    <property type="component" value="Chromosome"/>
</dbReference>
<keyword evidence="4" id="KW-1185">Reference proteome</keyword>
<sequence>MSEEAAGKAGKGEDQTPQPASPLEERMTRAERIFVRINIVQTILAVAGVFTGAVALYAALNESAAVRRQTESAVWPHIRVSDMNFGVPGEERFQLAVSNRGIGPARIKSVKVTVDGEVQTNWYDIVGMVAEEEQFGISNIPIVGMVLSPDEDITAVSVGVPFASKETTEAFRDLVRSGRANMQICYCSVFDECWNLDALTNVTAPVAACPEQNPESRI</sequence>
<dbReference type="AlphaFoldDB" id="A0AAE9ZDN2"/>
<dbReference type="RefSeq" id="WP_274494820.1">
    <property type="nucleotide sequence ID" value="NZ_CP118166.1"/>
</dbReference>
<evidence type="ECO:0000313" key="3">
    <source>
        <dbReference type="EMBL" id="WDI32869.1"/>
    </source>
</evidence>
<name>A0AAE9ZDN2_9PROT</name>
<gene>
    <name evidence="3" type="ORF">PUV54_06620</name>
</gene>
<evidence type="ECO:0000256" key="2">
    <source>
        <dbReference type="SAM" id="Phobius"/>
    </source>
</evidence>
<reference evidence="3" key="1">
    <citation type="submission" date="2023-02" db="EMBL/GenBank/DDBJ databases">
        <title>Genome sequence of Hyphococcus flavus.</title>
        <authorList>
            <person name="Rong J.-C."/>
            <person name="Zhao Q."/>
            <person name="Yi M."/>
            <person name="Wu J.-Y."/>
        </authorList>
    </citation>
    <scope>NUCLEOTIDE SEQUENCE</scope>
    <source>
        <strain evidence="3">MCCC 1K03223</strain>
    </source>
</reference>
<evidence type="ECO:0000256" key="1">
    <source>
        <dbReference type="SAM" id="MobiDB-lite"/>
    </source>
</evidence>
<organism evidence="3 4">
    <name type="scientific">Hyphococcus flavus</name>
    <dbReference type="NCBI Taxonomy" id="1866326"/>
    <lineage>
        <taxon>Bacteria</taxon>
        <taxon>Pseudomonadati</taxon>
        <taxon>Pseudomonadota</taxon>
        <taxon>Alphaproteobacteria</taxon>
        <taxon>Parvularculales</taxon>
        <taxon>Parvularculaceae</taxon>
        <taxon>Hyphococcus</taxon>
    </lineage>
</organism>
<evidence type="ECO:0000313" key="4">
    <source>
        <dbReference type="Proteomes" id="UP001214043"/>
    </source>
</evidence>
<feature type="region of interest" description="Disordered" evidence="1">
    <location>
        <begin position="1"/>
        <end position="24"/>
    </location>
</feature>
<keyword evidence="2" id="KW-1133">Transmembrane helix</keyword>
<feature type="transmembrane region" description="Helical" evidence="2">
    <location>
        <begin position="33"/>
        <end position="60"/>
    </location>
</feature>
<keyword evidence="2" id="KW-0472">Membrane</keyword>
<keyword evidence="2" id="KW-0812">Transmembrane</keyword>